<accession>A0A6M3JEM9</accession>
<evidence type="ECO:0000256" key="1">
    <source>
        <dbReference type="SAM" id="MobiDB-lite"/>
    </source>
</evidence>
<evidence type="ECO:0000313" key="3">
    <source>
        <dbReference type="EMBL" id="QJA84400.1"/>
    </source>
</evidence>
<dbReference type="EMBL" id="MT142529">
    <property type="protein sequence ID" value="QJA84400.1"/>
    <property type="molecule type" value="Genomic_DNA"/>
</dbReference>
<gene>
    <name evidence="3" type="ORF">MM415A00192_0009</name>
    <name evidence="2" type="ORF">MM415B00178_0017</name>
</gene>
<name>A0A6M3JEM9_9ZZZZ</name>
<dbReference type="EMBL" id="MT141574">
    <property type="protein sequence ID" value="QJA67635.1"/>
    <property type="molecule type" value="Genomic_DNA"/>
</dbReference>
<evidence type="ECO:0000313" key="2">
    <source>
        <dbReference type="EMBL" id="QJA67635.1"/>
    </source>
</evidence>
<proteinExistence type="predicted"/>
<feature type="compositionally biased region" description="Basic and acidic residues" evidence="1">
    <location>
        <begin position="28"/>
        <end position="43"/>
    </location>
</feature>
<feature type="region of interest" description="Disordered" evidence="1">
    <location>
        <begin position="28"/>
        <end position="47"/>
    </location>
</feature>
<reference evidence="2" key="1">
    <citation type="submission" date="2020-03" db="EMBL/GenBank/DDBJ databases">
        <title>The deep terrestrial virosphere.</title>
        <authorList>
            <person name="Holmfeldt K."/>
            <person name="Nilsson E."/>
            <person name="Simone D."/>
            <person name="Lopez-Fernandez M."/>
            <person name="Wu X."/>
            <person name="de Brujin I."/>
            <person name="Lundin D."/>
            <person name="Andersson A."/>
            <person name="Bertilsson S."/>
            <person name="Dopson M."/>
        </authorList>
    </citation>
    <scope>NUCLEOTIDE SEQUENCE</scope>
    <source>
        <strain evidence="3">MM415A00192</strain>
        <strain evidence="2">MM415B00178</strain>
    </source>
</reference>
<dbReference type="AlphaFoldDB" id="A0A6M3JEM9"/>
<sequence length="152" mass="17118">MDAISELQTIIQTSGFSRAKLTAILREMTPKETENRPKQHREPTSPVTHYSEVKRNYTCLHCGKKFNSMVKLEGKEDTVVVTKEGKCMIINSASPAEVQCVTSSCNWCKDFIKGLTREELEENYMILLSTVSLVGRQLSFGKKITIASEVKL</sequence>
<protein>
    <submittedName>
        <fullName evidence="2">Uncharacterized protein</fullName>
    </submittedName>
</protein>
<organism evidence="2">
    <name type="scientific">viral metagenome</name>
    <dbReference type="NCBI Taxonomy" id="1070528"/>
    <lineage>
        <taxon>unclassified sequences</taxon>
        <taxon>metagenomes</taxon>
        <taxon>organismal metagenomes</taxon>
    </lineage>
</organism>